<dbReference type="EMBL" id="JAKWFO010000003">
    <property type="protein sequence ID" value="KAI9638336.1"/>
    <property type="molecule type" value="Genomic_DNA"/>
</dbReference>
<feature type="compositionally biased region" description="Acidic residues" evidence="1">
    <location>
        <begin position="150"/>
        <end position="165"/>
    </location>
</feature>
<accession>A0AA38HFT1</accession>
<dbReference type="Proteomes" id="UP001164286">
    <property type="component" value="Unassembled WGS sequence"/>
</dbReference>
<feature type="region of interest" description="Disordered" evidence="1">
    <location>
        <begin position="1"/>
        <end position="45"/>
    </location>
</feature>
<evidence type="ECO:0000256" key="1">
    <source>
        <dbReference type="SAM" id="MobiDB-lite"/>
    </source>
</evidence>
<sequence>MSAYRSDTGRRVSDWPGESWNWATHQKGRGHTVSAGEPHPLTDYHGPRSRHFDPWLLEATNHSDSGHGQGRLPWISPQWPPIADSLSETCRTRAAMPEDTQTQSKPASLLFAHAQPEAQRKALGPAAQGVIARRSPTADEQTRPASISEFDFDPEDLDWDGDMSIDGESEELYQGENVSGSDVHEGPATQPELAAASTLSPNLNLWLPMKKVRLKVKQLLITLLDRGILRTSRTKAMHIPKWYLDELIEKTGRTDPYDGSYRGYVIHQVPRQSATEAKRTYAFLDPASASKSRMPLRALITREKTKHSHIGVLWIMQVQRWPLDPPHSLTRLGSQGLREPQCCLLRKGRDARYAAEMAEGATQADGRGDRGSTSWGGAERRRSAGHSQYCSDRGADGAYSARLQGEDGS</sequence>
<comment type="caution">
    <text evidence="2">The sequence shown here is derived from an EMBL/GenBank/DDBJ whole genome shotgun (WGS) entry which is preliminary data.</text>
</comment>
<proteinExistence type="predicted"/>
<keyword evidence="3" id="KW-1185">Reference proteome</keyword>
<dbReference type="AlphaFoldDB" id="A0AA38HFT1"/>
<evidence type="ECO:0000313" key="2">
    <source>
        <dbReference type="EMBL" id="KAI9638336.1"/>
    </source>
</evidence>
<feature type="region of interest" description="Disordered" evidence="1">
    <location>
        <begin position="133"/>
        <end position="165"/>
    </location>
</feature>
<reference evidence="2" key="1">
    <citation type="journal article" date="2022" name="G3 (Bethesda)">
        <title>High quality genome of the basidiomycete yeast Dioszegia hungarica PDD-24b-2 isolated from cloud water.</title>
        <authorList>
            <person name="Jarrige D."/>
            <person name="Haridas S."/>
            <person name="Bleykasten-Grosshans C."/>
            <person name="Joly M."/>
            <person name="Nadalig T."/>
            <person name="Sancelme M."/>
            <person name="Vuilleumier S."/>
            <person name="Grigoriev I.V."/>
            <person name="Amato P."/>
            <person name="Bringel F."/>
        </authorList>
    </citation>
    <scope>NUCLEOTIDE SEQUENCE</scope>
    <source>
        <strain evidence="2">PDD-24b-2</strain>
    </source>
</reference>
<dbReference type="RefSeq" id="XP_052948113.1">
    <property type="nucleotide sequence ID" value="XM_053088376.1"/>
</dbReference>
<feature type="region of interest" description="Disordered" evidence="1">
    <location>
        <begin position="358"/>
        <end position="409"/>
    </location>
</feature>
<gene>
    <name evidence="2" type="ORF">MKK02DRAFT_31787</name>
</gene>
<protein>
    <submittedName>
        <fullName evidence="2">Uncharacterized protein</fullName>
    </submittedName>
</protein>
<organism evidence="2 3">
    <name type="scientific">Dioszegia hungarica</name>
    <dbReference type="NCBI Taxonomy" id="4972"/>
    <lineage>
        <taxon>Eukaryota</taxon>
        <taxon>Fungi</taxon>
        <taxon>Dikarya</taxon>
        <taxon>Basidiomycota</taxon>
        <taxon>Agaricomycotina</taxon>
        <taxon>Tremellomycetes</taxon>
        <taxon>Tremellales</taxon>
        <taxon>Bulleribasidiaceae</taxon>
        <taxon>Dioszegia</taxon>
    </lineage>
</organism>
<name>A0AA38HFT1_9TREE</name>
<dbReference type="GeneID" id="77727581"/>
<evidence type="ECO:0000313" key="3">
    <source>
        <dbReference type="Proteomes" id="UP001164286"/>
    </source>
</evidence>